<keyword evidence="2" id="KW-0472">Membrane</keyword>
<feature type="transmembrane region" description="Helical" evidence="2">
    <location>
        <begin position="59"/>
        <end position="79"/>
    </location>
</feature>
<sequence length="101" mass="11093">MHFSSLPILQADPDQATGTDIIDDPQEGGEPLPVDEFDLGAEDAEDNEEYATIASPGKYFILLVLFVVAPVGAGVYFYGGGKERVKQWRGQGYEKVEEERV</sequence>
<keyword evidence="2" id="KW-0812">Transmembrane</keyword>
<evidence type="ECO:0000256" key="2">
    <source>
        <dbReference type="SAM" id="Phobius"/>
    </source>
</evidence>
<proteinExistence type="predicted"/>
<evidence type="ECO:0000256" key="1">
    <source>
        <dbReference type="SAM" id="MobiDB-lite"/>
    </source>
</evidence>
<dbReference type="OrthoDB" id="2593772at2759"/>
<keyword evidence="4" id="KW-1185">Reference proteome</keyword>
<keyword evidence="2" id="KW-1133">Transmembrane helix</keyword>
<gene>
    <name evidence="3" type="ORF">L198_06048</name>
</gene>
<evidence type="ECO:0000313" key="3">
    <source>
        <dbReference type="EMBL" id="ODN90732.1"/>
    </source>
</evidence>
<dbReference type="EMBL" id="AWGH01000020">
    <property type="protein sequence ID" value="ODN90732.1"/>
    <property type="molecule type" value="Genomic_DNA"/>
</dbReference>
<dbReference type="RefSeq" id="XP_019029834.1">
    <property type="nucleotide sequence ID" value="XM_019178115.1"/>
</dbReference>
<organism evidence="3 4">
    <name type="scientific">Cryptococcus wingfieldii CBS 7118</name>
    <dbReference type="NCBI Taxonomy" id="1295528"/>
    <lineage>
        <taxon>Eukaryota</taxon>
        <taxon>Fungi</taxon>
        <taxon>Dikarya</taxon>
        <taxon>Basidiomycota</taxon>
        <taxon>Agaricomycotina</taxon>
        <taxon>Tremellomycetes</taxon>
        <taxon>Tremellales</taxon>
        <taxon>Cryptococcaceae</taxon>
        <taxon>Cryptococcus</taxon>
    </lineage>
</organism>
<protein>
    <submittedName>
        <fullName evidence="3">Uncharacterized protein</fullName>
    </submittedName>
</protein>
<dbReference type="Proteomes" id="UP000094819">
    <property type="component" value="Unassembled WGS sequence"/>
</dbReference>
<evidence type="ECO:0000313" key="4">
    <source>
        <dbReference type="Proteomes" id="UP000094819"/>
    </source>
</evidence>
<comment type="caution">
    <text evidence="3">The sequence shown here is derived from an EMBL/GenBank/DDBJ whole genome shotgun (WGS) entry which is preliminary data.</text>
</comment>
<feature type="compositionally biased region" description="Acidic residues" evidence="1">
    <location>
        <begin position="21"/>
        <end position="37"/>
    </location>
</feature>
<dbReference type="GeneID" id="30195260"/>
<name>A0A1E3IQ74_9TREE</name>
<accession>A0A1E3IQ74</accession>
<reference evidence="3 4" key="1">
    <citation type="submission" date="2016-06" db="EMBL/GenBank/DDBJ databases">
        <title>Evolution of pathogenesis and genome organization in the Tremellales.</title>
        <authorList>
            <person name="Cuomo C."/>
            <person name="Litvintseva A."/>
            <person name="Heitman J."/>
            <person name="Chen Y."/>
            <person name="Sun S."/>
            <person name="Springer D."/>
            <person name="Dromer F."/>
            <person name="Young S."/>
            <person name="Zeng Q."/>
            <person name="Chapman S."/>
            <person name="Gujja S."/>
            <person name="Saif S."/>
            <person name="Birren B."/>
        </authorList>
    </citation>
    <scope>NUCLEOTIDE SEQUENCE [LARGE SCALE GENOMIC DNA]</scope>
    <source>
        <strain evidence="3 4">CBS 7118</strain>
    </source>
</reference>
<dbReference type="AlphaFoldDB" id="A0A1E3IQ74"/>
<feature type="region of interest" description="Disordered" evidence="1">
    <location>
        <begin position="1"/>
        <end position="37"/>
    </location>
</feature>